<reference evidence="2" key="1">
    <citation type="submission" date="2016-02" db="EMBL/GenBank/DDBJ databases">
        <authorList>
            <person name="liu f."/>
        </authorList>
    </citation>
    <scope>NUCLEOTIDE SEQUENCE [LARGE SCALE GENOMIC DNA]</scope>
</reference>
<protein>
    <submittedName>
        <fullName evidence="1">Uncharacterized protein</fullName>
    </submittedName>
</protein>
<sequence length="41" mass="4326">METAVMAGDNAAPVLELGKQVLNLQSMHSLLEDPSAGGHHR</sequence>
<gene>
    <name evidence="1" type="ORF">FLM9_308</name>
</gene>
<organism evidence="1 2">
    <name type="scientific">Candidatus Synechococcus spongiarum</name>
    <dbReference type="NCBI Taxonomy" id="431041"/>
    <lineage>
        <taxon>Bacteria</taxon>
        <taxon>Bacillati</taxon>
        <taxon>Cyanobacteriota</taxon>
        <taxon>Cyanophyceae</taxon>
        <taxon>Synechococcales</taxon>
        <taxon>Synechococcaceae</taxon>
        <taxon>Synechococcus</taxon>
    </lineage>
</organism>
<accession>A0A170T5E3</accession>
<evidence type="ECO:0000313" key="2">
    <source>
        <dbReference type="Proteomes" id="UP000182631"/>
    </source>
</evidence>
<keyword evidence="2" id="KW-1185">Reference proteome</keyword>
<dbReference type="Proteomes" id="UP000182631">
    <property type="component" value="Unassembled WGS sequence"/>
</dbReference>
<evidence type="ECO:0000313" key="1">
    <source>
        <dbReference type="EMBL" id="CZB13229.1"/>
    </source>
</evidence>
<name>A0A170T5E3_9SYNE</name>
<proteinExistence type="predicted"/>
<dbReference type="AlphaFoldDB" id="A0A170T5E3"/>
<dbReference type="EMBL" id="FITM01000033">
    <property type="protein sequence ID" value="CZB13229.1"/>
    <property type="molecule type" value="Genomic_DNA"/>
</dbReference>